<comment type="caution">
    <text evidence="1">The sequence shown here is derived from an EMBL/GenBank/DDBJ whole genome shotgun (WGS) entry which is preliminary data.</text>
</comment>
<name>G5J3Z4_CROWT</name>
<dbReference type="Proteomes" id="UP000003477">
    <property type="component" value="Unassembled WGS sequence"/>
</dbReference>
<protein>
    <submittedName>
        <fullName evidence="1">Uncharacterized protein</fullName>
    </submittedName>
</protein>
<organism evidence="1 2">
    <name type="scientific">Crocosphaera watsonii WH 0003</name>
    <dbReference type="NCBI Taxonomy" id="423471"/>
    <lineage>
        <taxon>Bacteria</taxon>
        <taxon>Bacillati</taxon>
        <taxon>Cyanobacteriota</taxon>
        <taxon>Cyanophyceae</taxon>
        <taxon>Oscillatoriophycideae</taxon>
        <taxon>Chroococcales</taxon>
        <taxon>Aphanothecaceae</taxon>
        <taxon>Crocosphaera</taxon>
    </lineage>
</organism>
<dbReference type="AlphaFoldDB" id="G5J3Z4"/>
<reference evidence="1 2" key="1">
    <citation type="journal article" date="2011" name="Front. Microbiol.">
        <title>Two Strains of Crocosphaera watsonii with Highly Conserved Genomes are Distinguished by Strain-Specific Features.</title>
        <authorList>
            <person name="Bench S.R."/>
            <person name="Ilikchyan I.N."/>
            <person name="Tripp H.J."/>
            <person name="Zehr J.P."/>
        </authorList>
    </citation>
    <scope>NUCLEOTIDE SEQUENCE [LARGE SCALE GENOMIC DNA]</scope>
    <source>
        <strain evidence="1 2">WH 0003</strain>
    </source>
</reference>
<gene>
    <name evidence="1" type="ORF">CWATWH0003_2217</name>
</gene>
<accession>G5J3Z4</accession>
<dbReference type="GeneID" id="88765924"/>
<sequence length="102" mass="12095">MTTPQPIEILLTHIKLQAAIYNVEATVAFDYTLLNLYRNTGEISKQEYHETLLEITAEIAQTEEVWDKYITFAEFVTTLTNEYFLEYWFELEDFLSLFPLNE</sequence>
<evidence type="ECO:0000313" key="1">
    <source>
        <dbReference type="EMBL" id="EHJ13092.1"/>
    </source>
</evidence>
<evidence type="ECO:0000313" key="2">
    <source>
        <dbReference type="Proteomes" id="UP000003477"/>
    </source>
</evidence>
<dbReference type="RefSeq" id="WP_007305210.1">
    <property type="nucleotide sequence ID" value="NZ_AESD01000338.1"/>
</dbReference>
<dbReference type="EMBL" id="AESD01000338">
    <property type="protein sequence ID" value="EHJ13092.1"/>
    <property type="molecule type" value="Genomic_DNA"/>
</dbReference>
<dbReference type="PATRIC" id="fig|423471.3.peg.2081"/>
<proteinExistence type="predicted"/>